<evidence type="ECO:0000313" key="2">
    <source>
        <dbReference type="Proteomes" id="UP000800093"/>
    </source>
</evidence>
<name>A0A9P4NCM5_9PLEO</name>
<evidence type="ECO:0000313" key="1">
    <source>
        <dbReference type="EMBL" id="KAF2270779.1"/>
    </source>
</evidence>
<dbReference type="EMBL" id="ML986578">
    <property type="protein sequence ID" value="KAF2270779.1"/>
    <property type="molecule type" value="Genomic_DNA"/>
</dbReference>
<gene>
    <name evidence="1" type="ORF">CC78DRAFT_103</name>
</gene>
<comment type="caution">
    <text evidence="1">The sequence shown here is derived from an EMBL/GenBank/DDBJ whole genome shotgun (WGS) entry which is preliminary data.</text>
</comment>
<protein>
    <submittedName>
        <fullName evidence="1">Uncharacterized protein</fullName>
    </submittedName>
</protein>
<dbReference type="AlphaFoldDB" id="A0A9P4NCM5"/>
<organism evidence="1 2">
    <name type="scientific">Lojkania enalia</name>
    <dbReference type="NCBI Taxonomy" id="147567"/>
    <lineage>
        <taxon>Eukaryota</taxon>
        <taxon>Fungi</taxon>
        <taxon>Dikarya</taxon>
        <taxon>Ascomycota</taxon>
        <taxon>Pezizomycotina</taxon>
        <taxon>Dothideomycetes</taxon>
        <taxon>Pleosporomycetidae</taxon>
        <taxon>Pleosporales</taxon>
        <taxon>Pleosporales incertae sedis</taxon>
        <taxon>Lojkania</taxon>
    </lineage>
</organism>
<sequence>MYLPYQYLVPCSLPSIYEYMIAKWTVLSPDDGNYNFSLASLIFGPRYLCGQAVPMVILIHAPGPDSRGSTNFCPHREFEAARMLSWLAFQGLKIPSVVSASEIPPWQPIFQANV</sequence>
<dbReference type="Proteomes" id="UP000800093">
    <property type="component" value="Unassembled WGS sequence"/>
</dbReference>
<proteinExistence type="predicted"/>
<keyword evidence="2" id="KW-1185">Reference proteome</keyword>
<accession>A0A9P4NCM5</accession>
<reference evidence="2" key="1">
    <citation type="journal article" date="2020" name="Stud. Mycol.">
        <title>101 Dothideomycetes genomes: A test case for predicting lifestyles and emergence of pathogens.</title>
        <authorList>
            <person name="Haridas S."/>
            <person name="Albert R."/>
            <person name="Binder M."/>
            <person name="Bloem J."/>
            <person name="LaButti K."/>
            <person name="Salamov A."/>
            <person name="Andreopoulos B."/>
            <person name="Baker S."/>
            <person name="Barry K."/>
            <person name="Bills G."/>
            <person name="Bluhm B."/>
            <person name="Cannon C."/>
            <person name="Castanera R."/>
            <person name="Culley D."/>
            <person name="Daum C."/>
            <person name="Ezra D."/>
            <person name="Gonzalez J."/>
            <person name="Henrissat B."/>
            <person name="Kuo A."/>
            <person name="Liang C."/>
            <person name="Lipzen A."/>
            <person name="Lutzoni F."/>
            <person name="Magnuson J."/>
            <person name="Mondo S."/>
            <person name="Nolan M."/>
            <person name="Ohm R."/>
            <person name="Pangilinan J."/>
            <person name="Park H.-J."/>
            <person name="Ramirez L."/>
            <person name="Alfaro M."/>
            <person name="Sun H."/>
            <person name="Tritt A."/>
            <person name="Yoshinaga Y."/>
            <person name="Zwiers L.-H."/>
            <person name="Turgeon B."/>
            <person name="Goodwin S."/>
            <person name="Spatafora J."/>
            <person name="Crous P."/>
            <person name="Grigoriev I."/>
        </authorList>
    </citation>
    <scope>NUCLEOTIDE SEQUENCE [LARGE SCALE GENOMIC DNA]</scope>
    <source>
        <strain evidence="2">CBS 304.66</strain>
    </source>
</reference>